<dbReference type="eggNOG" id="KOG2184">
    <property type="taxonomic scope" value="Eukaryota"/>
</dbReference>
<evidence type="ECO:0000256" key="1">
    <source>
        <dbReference type="SAM" id="MobiDB-lite"/>
    </source>
</evidence>
<dbReference type="GO" id="GO:0003676">
    <property type="term" value="F:nucleic acid binding"/>
    <property type="evidence" value="ECO:0007669"/>
    <property type="project" value="InterPro"/>
</dbReference>
<reference evidence="3 4" key="1">
    <citation type="journal article" date="2007" name="Proc. Natl. Acad. Sci. U.S.A.">
        <title>The tiny eukaryote Ostreococcus provides genomic insights into the paradox of plankton speciation.</title>
        <authorList>
            <person name="Palenik B."/>
            <person name="Grimwood J."/>
            <person name="Aerts A."/>
            <person name="Rouze P."/>
            <person name="Salamov A."/>
            <person name="Putnam N."/>
            <person name="Dupont C."/>
            <person name="Jorgensen R."/>
            <person name="Derelle E."/>
            <person name="Rombauts S."/>
            <person name="Zhou K."/>
            <person name="Otillar R."/>
            <person name="Merchant S.S."/>
            <person name="Podell S."/>
            <person name="Gaasterland T."/>
            <person name="Napoli C."/>
            <person name="Gendler K."/>
            <person name="Manuell A."/>
            <person name="Tai V."/>
            <person name="Vallon O."/>
            <person name="Piganeau G."/>
            <person name="Jancek S."/>
            <person name="Heijde M."/>
            <person name="Jabbari K."/>
            <person name="Bowler C."/>
            <person name="Lohr M."/>
            <person name="Robbens S."/>
            <person name="Werner G."/>
            <person name="Dubchak I."/>
            <person name="Pazour G.J."/>
            <person name="Ren Q."/>
            <person name="Paulsen I."/>
            <person name="Delwiche C."/>
            <person name="Schmutz J."/>
            <person name="Rokhsar D."/>
            <person name="Van de Peer Y."/>
            <person name="Moreau H."/>
            <person name="Grigoriev I.V."/>
        </authorList>
    </citation>
    <scope>NUCLEOTIDE SEQUENCE [LARGE SCALE GENOMIC DNA]</scope>
    <source>
        <strain evidence="3 4">CCE9901</strain>
    </source>
</reference>
<name>A4RZX7_OSTLU</name>
<dbReference type="GeneID" id="5002808"/>
<dbReference type="STRING" id="436017.A4RZX7"/>
<dbReference type="Proteomes" id="UP000001568">
    <property type="component" value="Chromosome 7"/>
</dbReference>
<dbReference type="Pfam" id="PF01585">
    <property type="entry name" value="G-patch"/>
    <property type="match status" value="1"/>
</dbReference>
<accession>A4RZX7</accession>
<dbReference type="HOGENOM" id="CLU_2241127_0_0_1"/>
<feature type="region of interest" description="Disordered" evidence="1">
    <location>
        <begin position="71"/>
        <end position="90"/>
    </location>
</feature>
<sequence length="105" mass="11119">MEPNANGEPVVYPNRGARRAAEAQARDREFIEKARAKKRGTVVGAGHEYGAFEKHTTGFGSRMLAKMGFQGQGSGVGREGEGIAEPVTATTRGKRVGLGAFGAER</sequence>
<evidence type="ECO:0000259" key="2">
    <source>
        <dbReference type="PROSITE" id="PS50174"/>
    </source>
</evidence>
<dbReference type="KEGG" id="olu:OSTLU_32548"/>
<dbReference type="PROSITE" id="PS50174">
    <property type="entry name" value="G_PATCH"/>
    <property type="match status" value="1"/>
</dbReference>
<proteinExistence type="predicted"/>
<dbReference type="Gramene" id="ABO97170">
    <property type="protein sequence ID" value="ABO97170"/>
    <property type="gene ID" value="OSTLU_32548"/>
</dbReference>
<dbReference type="PANTHER" id="PTHR47423">
    <property type="entry name" value="G-PATCH DOMAIN CONTAINING PROTEIN"/>
    <property type="match status" value="1"/>
</dbReference>
<gene>
    <name evidence="3" type="ORF">OSTLU_32548</name>
</gene>
<evidence type="ECO:0000313" key="4">
    <source>
        <dbReference type="Proteomes" id="UP000001568"/>
    </source>
</evidence>
<dbReference type="RefSeq" id="XP_001418877.1">
    <property type="nucleotide sequence ID" value="XM_001418840.1"/>
</dbReference>
<dbReference type="InterPro" id="IPR000467">
    <property type="entry name" value="G_patch_dom"/>
</dbReference>
<dbReference type="OrthoDB" id="21470at2759"/>
<feature type="region of interest" description="Disordered" evidence="1">
    <location>
        <begin position="1"/>
        <end position="22"/>
    </location>
</feature>
<dbReference type="PANTHER" id="PTHR47423:SF2">
    <property type="entry name" value="PROTEIN SQS1"/>
    <property type="match status" value="1"/>
</dbReference>
<dbReference type="SMART" id="SM00443">
    <property type="entry name" value="G_patch"/>
    <property type="match status" value="1"/>
</dbReference>
<feature type="domain" description="G-patch" evidence="2">
    <location>
        <begin position="56"/>
        <end position="103"/>
    </location>
</feature>
<protein>
    <recommendedName>
        <fullName evidence="2">G-patch domain-containing protein</fullName>
    </recommendedName>
</protein>
<organism evidence="3 4">
    <name type="scientific">Ostreococcus lucimarinus (strain CCE9901)</name>
    <dbReference type="NCBI Taxonomy" id="436017"/>
    <lineage>
        <taxon>Eukaryota</taxon>
        <taxon>Viridiplantae</taxon>
        <taxon>Chlorophyta</taxon>
        <taxon>Mamiellophyceae</taxon>
        <taxon>Mamiellales</taxon>
        <taxon>Bathycoccaceae</taxon>
        <taxon>Ostreococcus</taxon>
    </lineage>
</organism>
<evidence type="ECO:0000313" key="3">
    <source>
        <dbReference type="EMBL" id="ABO97170.1"/>
    </source>
</evidence>
<dbReference type="EMBL" id="CP000587">
    <property type="protein sequence ID" value="ABO97170.1"/>
    <property type="molecule type" value="Genomic_DNA"/>
</dbReference>
<keyword evidence="4" id="KW-1185">Reference proteome</keyword>
<dbReference type="AlphaFoldDB" id="A4RZX7"/>